<feature type="transmembrane region" description="Helical" evidence="6">
    <location>
        <begin position="325"/>
        <end position="342"/>
    </location>
</feature>
<feature type="transmembrane region" description="Helical" evidence="6">
    <location>
        <begin position="263"/>
        <end position="281"/>
    </location>
</feature>
<dbReference type="EMBL" id="RBZP01000001">
    <property type="protein sequence ID" value="RKQ37845.1"/>
    <property type="molecule type" value="Genomic_DNA"/>
</dbReference>
<keyword evidence="9" id="KW-1185">Reference proteome</keyword>
<dbReference type="Pfam" id="PF03772">
    <property type="entry name" value="Competence"/>
    <property type="match status" value="1"/>
</dbReference>
<dbReference type="Pfam" id="PF00753">
    <property type="entry name" value="Lactamase_B"/>
    <property type="match status" value="1"/>
</dbReference>
<dbReference type="InterPro" id="IPR052159">
    <property type="entry name" value="Competence_DNA_uptake"/>
</dbReference>
<dbReference type="RefSeq" id="WP_121202918.1">
    <property type="nucleotide sequence ID" value="NZ_RBZP01000001.1"/>
</dbReference>
<keyword evidence="3 6" id="KW-0812">Transmembrane</keyword>
<dbReference type="Gene3D" id="3.60.15.10">
    <property type="entry name" value="Ribonuclease Z/Hydroxyacylglutathione hydrolase-like"/>
    <property type="match status" value="1"/>
</dbReference>
<dbReference type="Pfam" id="PF13567">
    <property type="entry name" value="DUF4131"/>
    <property type="match status" value="1"/>
</dbReference>
<feature type="transmembrane region" description="Helical" evidence="6">
    <location>
        <begin position="45"/>
        <end position="62"/>
    </location>
</feature>
<evidence type="ECO:0000256" key="4">
    <source>
        <dbReference type="ARBA" id="ARBA00022989"/>
    </source>
</evidence>
<dbReference type="NCBIfam" id="TIGR00360">
    <property type="entry name" value="ComEC_N-term"/>
    <property type="match status" value="1"/>
</dbReference>
<evidence type="ECO:0000313" key="9">
    <source>
        <dbReference type="Proteomes" id="UP000269301"/>
    </source>
</evidence>
<accession>A0A495AGX7</accession>
<dbReference type="CDD" id="cd07731">
    <property type="entry name" value="ComA-like_MBL-fold"/>
    <property type="match status" value="1"/>
</dbReference>
<proteinExistence type="predicted"/>
<feature type="domain" description="Metallo-beta-lactamase" evidence="7">
    <location>
        <begin position="510"/>
        <end position="712"/>
    </location>
</feature>
<organism evidence="8 9">
    <name type="scientific">Oceanobacillus halophilus</name>
    <dbReference type="NCBI Taxonomy" id="930130"/>
    <lineage>
        <taxon>Bacteria</taxon>
        <taxon>Bacillati</taxon>
        <taxon>Bacillota</taxon>
        <taxon>Bacilli</taxon>
        <taxon>Bacillales</taxon>
        <taxon>Bacillaceae</taxon>
        <taxon>Oceanobacillus</taxon>
    </lineage>
</organism>
<dbReference type="PANTHER" id="PTHR30619:SF1">
    <property type="entry name" value="RECOMBINATION PROTEIN 2"/>
    <property type="match status" value="1"/>
</dbReference>
<sequence length="759" mass="86902">MKGHWHIVALSVICVVITIQFNTYIIAIIYFLWLFYLYYTMRLRKLPIVVSLIFLLIFLFHIPKIGDLSLEKLQSAETEYIYGTITSAISSSNKKLEFTLQEKSSNTKILIVYFPQIANEDTKDIKYGATCMIEGKKEIPERSRNPGQFDYQSYLLKKGISSQVVIDSLDNISCKGSSVFNNFFAVRSNLISEVENNISTYTASWLTSLVLGDDSGLSEETVQLFRRWGLTHIIAISGTHIALLLAFLYFILIKLSILTREKAQWLVILILPIYAVLAGGEPSVWRASIMVMIIIFLSKGKFRFSITDVLSIVFILFIYLNPYLIYHVGFQFSFLVTFGIFLSKTWIASTRHVLFQSLQISFIAQMIILPFQFTYFSMMQPLSILLNVLIIPYFSLLVIPFMYVMLPLTLLSIPMLSVFDRLFINLNELVLTLVRWLDNTVNYPWIFGTFTLEMAIFYYVLLFLLMVEAQQNKLKHAFLYGVSICVFLVLIAVRPYVSPVGTVTMLDIGQGDAYVIELPYRKGVFMIDAGARVSFEDGQANENVYQQIIKPYLYSRGIHRIDALFLTHEDSDHVGSAPFIVEDMEVKEIFLPAFYTITEEEAQLWNRKNVNVNKVAAKQTIHVNDYSFFVMGPIKDANDTNENSLVLLTEIGSLKWLFTGDIGKDIEKELIKTYPNLDIDVLKVAHHGSNTSSEKVFLQKVKPQFALISVGQNNRYGHPAEEVISRLNEQKSMILRTDIHGAVQFRFDKNSGTFFTYFP</sequence>
<dbReference type="SMART" id="SM00849">
    <property type="entry name" value="Lactamase_B"/>
    <property type="match status" value="1"/>
</dbReference>
<name>A0A495AGX7_9BACI</name>
<keyword evidence="5 6" id="KW-0472">Membrane</keyword>
<dbReference type="SUPFAM" id="SSF56281">
    <property type="entry name" value="Metallo-hydrolase/oxidoreductase"/>
    <property type="match status" value="1"/>
</dbReference>
<dbReference type="InterPro" id="IPR001279">
    <property type="entry name" value="Metallo-B-lactamas"/>
</dbReference>
<feature type="transmembrane region" description="Helical" evidence="6">
    <location>
        <begin position="354"/>
        <end position="378"/>
    </location>
</feature>
<evidence type="ECO:0000313" key="8">
    <source>
        <dbReference type="EMBL" id="RKQ37845.1"/>
    </source>
</evidence>
<dbReference type="Proteomes" id="UP000269301">
    <property type="component" value="Unassembled WGS sequence"/>
</dbReference>
<gene>
    <name evidence="8" type="ORF">D8M06_03340</name>
</gene>
<dbReference type="InterPro" id="IPR035681">
    <property type="entry name" value="ComA-like_MBL"/>
</dbReference>
<protein>
    <submittedName>
        <fullName evidence="8">DNA internalization-related competence protein ComEC/Rec2</fullName>
    </submittedName>
</protein>
<dbReference type="InterPro" id="IPR004477">
    <property type="entry name" value="ComEC_N"/>
</dbReference>
<feature type="transmembrane region" description="Helical" evidence="6">
    <location>
        <begin position="443"/>
        <end position="465"/>
    </location>
</feature>
<dbReference type="InterPro" id="IPR036866">
    <property type="entry name" value="RibonucZ/Hydroxyglut_hydro"/>
</dbReference>
<feature type="transmembrane region" description="Helical" evidence="6">
    <location>
        <begin position="384"/>
        <end position="406"/>
    </location>
</feature>
<dbReference type="OrthoDB" id="9761531at2"/>
<comment type="subcellular location">
    <subcellularLocation>
        <location evidence="1">Cell membrane</location>
        <topology evidence="1">Multi-pass membrane protein</topology>
    </subcellularLocation>
</comment>
<dbReference type="PANTHER" id="PTHR30619">
    <property type="entry name" value="DNA INTERNALIZATION/COMPETENCE PROTEIN COMEC/REC2"/>
    <property type="match status" value="1"/>
</dbReference>
<evidence type="ECO:0000256" key="2">
    <source>
        <dbReference type="ARBA" id="ARBA00022475"/>
    </source>
</evidence>
<comment type="caution">
    <text evidence="8">The sequence shown here is derived from an EMBL/GenBank/DDBJ whole genome shotgun (WGS) entry which is preliminary data.</text>
</comment>
<keyword evidence="2" id="KW-1003">Cell membrane</keyword>
<feature type="transmembrane region" description="Helical" evidence="6">
    <location>
        <begin position="302"/>
        <end position="319"/>
    </location>
</feature>
<feature type="transmembrane region" description="Helical" evidence="6">
    <location>
        <begin position="477"/>
        <end position="497"/>
    </location>
</feature>
<dbReference type="GO" id="GO:0005886">
    <property type="term" value="C:plasma membrane"/>
    <property type="evidence" value="ECO:0007669"/>
    <property type="project" value="UniProtKB-SubCell"/>
</dbReference>
<evidence type="ECO:0000256" key="3">
    <source>
        <dbReference type="ARBA" id="ARBA00022692"/>
    </source>
</evidence>
<dbReference type="InterPro" id="IPR025405">
    <property type="entry name" value="DUF4131"/>
</dbReference>
<feature type="transmembrane region" description="Helical" evidence="6">
    <location>
        <begin position="7"/>
        <end position="39"/>
    </location>
</feature>
<reference evidence="8 9" key="1">
    <citation type="journal article" date="2016" name="Int. J. Syst. Evol. Microbiol.">
        <title>Oceanobacillus halophilus sp. nov., a novel moderately halophilic bacterium from a hypersaline lake.</title>
        <authorList>
            <person name="Amoozegar M.A."/>
            <person name="Bagheri M."/>
            <person name="Makhdoumi A."/>
            <person name="Nikou M.M."/>
            <person name="Fazeli S.A.S."/>
            <person name="Schumann P."/>
            <person name="Sproer C."/>
            <person name="Sanchez-Porro C."/>
            <person name="Ventosa A."/>
        </authorList>
    </citation>
    <scope>NUCLEOTIDE SEQUENCE [LARGE SCALE GENOMIC DNA]</scope>
    <source>
        <strain evidence="8 9">DSM 23996</strain>
    </source>
</reference>
<dbReference type="NCBIfam" id="TIGR00361">
    <property type="entry name" value="ComEC_Rec2"/>
    <property type="match status" value="1"/>
</dbReference>
<keyword evidence="4 6" id="KW-1133">Transmembrane helix</keyword>
<dbReference type="AlphaFoldDB" id="A0A495AGX7"/>
<dbReference type="InterPro" id="IPR004797">
    <property type="entry name" value="Competence_ComEC/Rec2"/>
</dbReference>
<evidence type="ECO:0000256" key="1">
    <source>
        <dbReference type="ARBA" id="ARBA00004651"/>
    </source>
</evidence>
<evidence type="ECO:0000256" key="6">
    <source>
        <dbReference type="SAM" id="Phobius"/>
    </source>
</evidence>
<dbReference type="GO" id="GO:0030420">
    <property type="term" value="P:establishment of competence for transformation"/>
    <property type="evidence" value="ECO:0007669"/>
    <property type="project" value="InterPro"/>
</dbReference>
<evidence type="ECO:0000259" key="7">
    <source>
        <dbReference type="SMART" id="SM00849"/>
    </source>
</evidence>
<evidence type="ECO:0000256" key="5">
    <source>
        <dbReference type="ARBA" id="ARBA00023136"/>
    </source>
</evidence>
<feature type="transmembrane region" description="Helical" evidence="6">
    <location>
        <begin position="233"/>
        <end position="257"/>
    </location>
</feature>